<dbReference type="AlphaFoldDB" id="A0A9X0AK04"/>
<dbReference type="EMBL" id="JAPEIS010000008">
    <property type="protein sequence ID" value="KAJ8063729.1"/>
    <property type="molecule type" value="Genomic_DNA"/>
</dbReference>
<sequence>MPHIENHYCTTILLNTIPDYQQLIVSASASPLLRNGSHYSTSQSTNNQFNSVRRQTNGNERQFVPSPHLTYQLQPPAYANLQVSPYRFTPEEINYSVARKQTFPDISACFEKRFCCINLF</sequence>
<keyword evidence="2" id="KW-1185">Reference proteome</keyword>
<evidence type="ECO:0000313" key="2">
    <source>
        <dbReference type="Proteomes" id="UP001152300"/>
    </source>
</evidence>
<evidence type="ECO:0000313" key="1">
    <source>
        <dbReference type="EMBL" id="KAJ8063729.1"/>
    </source>
</evidence>
<name>A0A9X0AK04_9HELO</name>
<reference evidence="1" key="1">
    <citation type="submission" date="2022-11" db="EMBL/GenBank/DDBJ databases">
        <title>Genome Resource of Sclerotinia nivalis Strain SnTB1, a Plant Pathogen Isolated from American Ginseng.</title>
        <authorList>
            <person name="Fan S."/>
        </authorList>
    </citation>
    <scope>NUCLEOTIDE SEQUENCE</scope>
    <source>
        <strain evidence="1">SnTB1</strain>
    </source>
</reference>
<organism evidence="1 2">
    <name type="scientific">Sclerotinia nivalis</name>
    <dbReference type="NCBI Taxonomy" id="352851"/>
    <lineage>
        <taxon>Eukaryota</taxon>
        <taxon>Fungi</taxon>
        <taxon>Dikarya</taxon>
        <taxon>Ascomycota</taxon>
        <taxon>Pezizomycotina</taxon>
        <taxon>Leotiomycetes</taxon>
        <taxon>Helotiales</taxon>
        <taxon>Sclerotiniaceae</taxon>
        <taxon>Sclerotinia</taxon>
    </lineage>
</organism>
<protein>
    <submittedName>
        <fullName evidence="1">Uncharacterized protein</fullName>
    </submittedName>
</protein>
<dbReference type="Proteomes" id="UP001152300">
    <property type="component" value="Unassembled WGS sequence"/>
</dbReference>
<gene>
    <name evidence="1" type="ORF">OCU04_007592</name>
</gene>
<comment type="caution">
    <text evidence="1">The sequence shown here is derived from an EMBL/GenBank/DDBJ whole genome shotgun (WGS) entry which is preliminary data.</text>
</comment>
<accession>A0A9X0AK04</accession>
<proteinExistence type="predicted"/>